<dbReference type="InterPro" id="IPR011701">
    <property type="entry name" value="MFS"/>
</dbReference>
<feature type="transmembrane region" description="Helical" evidence="2">
    <location>
        <begin position="353"/>
        <end position="371"/>
    </location>
</feature>
<feature type="transmembrane region" description="Helical" evidence="2">
    <location>
        <begin position="46"/>
        <end position="65"/>
    </location>
</feature>
<keyword evidence="2" id="KW-0812">Transmembrane</keyword>
<feature type="transmembrane region" description="Helical" evidence="2">
    <location>
        <begin position="327"/>
        <end position="346"/>
    </location>
</feature>
<organism evidence="3 4">
    <name type="scientific">Micrococcus lylae</name>
    <dbReference type="NCBI Taxonomy" id="1273"/>
    <lineage>
        <taxon>Bacteria</taxon>
        <taxon>Bacillati</taxon>
        <taxon>Actinomycetota</taxon>
        <taxon>Actinomycetes</taxon>
        <taxon>Micrococcales</taxon>
        <taxon>Micrococcaceae</taxon>
        <taxon>Micrococcus</taxon>
    </lineage>
</organism>
<feature type="transmembrane region" description="Helical" evidence="2">
    <location>
        <begin position="377"/>
        <end position="403"/>
    </location>
</feature>
<evidence type="ECO:0000256" key="2">
    <source>
        <dbReference type="SAM" id="Phobius"/>
    </source>
</evidence>
<dbReference type="SUPFAM" id="SSF103473">
    <property type="entry name" value="MFS general substrate transporter"/>
    <property type="match status" value="2"/>
</dbReference>
<feature type="transmembrane region" description="Helical" evidence="2">
    <location>
        <begin position="101"/>
        <end position="119"/>
    </location>
</feature>
<evidence type="ECO:0000313" key="4">
    <source>
        <dbReference type="Proteomes" id="UP000196230"/>
    </source>
</evidence>
<dbReference type="Gene3D" id="1.20.1250.20">
    <property type="entry name" value="MFS general substrate transporter like domains"/>
    <property type="match status" value="2"/>
</dbReference>
<dbReference type="RefSeq" id="WP_087133863.1">
    <property type="nucleotide sequence ID" value="NZ_FUKP01000035.1"/>
</dbReference>
<feature type="transmembrane region" description="Helical" evidence="2">
    <location>
        <begin position="17"/>
        <end position="40"/>
    </location>
</feature>
<accession>A0A1R4IYJ3</accession>
<reference evidence="3 4" key="1">
    <citation type="submission" date="2017-02" db="EMBL/GenBank/DDBJ databases">
        <authorList>
            <person name="Peterson S.W."/>
        </authorList>
    </citation>
    <scope>NUCLEOTIDE SEQUENCE [LARGE SCALE GENOMIC DNA]</scope>
    <source>
        <strain evidence="3 4">2B3F</strain>
    </source>
</reference>
<feature type="transmembrane region" description="Helical" evidence="2">
    <location>
        <begin position="287"/>
        <end position="307"/>
    </location>
</feature>
<dbReference type="EMBL" id="FUKP01000035">
    <property type="protein sequence ID" value="SJN24774.1"/>
    <property type="molecule type" value="Genomic_DNA"/>
</dbReference>
<dbReference type="AlphaFoldDB" id="A0A1R4IYJ3"/>
<gene>
    <name evidence="3" type="ORF">FM125_05320</name>
</gene>
<proteinExistence type="predicted"/>
<keyword evidence="2" id="KW-0472">Membrane</keyword>
<feature type="transmembrane region" description="Helical" evidence="2">
    <location>
        <begin position="77"/>
        <end position="95"/>
    </location>
</feature>
<feature type="region of interest" description="Disordered" evidence="1">
    <location>
        <begin position="467"/>
        <end position="489"/>
    </location>
</feature>
<feature type="transmembrane region" description="Helical" evidence="2">
    <location>
        <begin position="441"/>
        <end position="462"/>
    </location>
</feature>
<dbReference type="PANTHER" id="PTHR23542">
    <property type="match status" value="1"/>
</dbReference>
<sequence length="534" mass="54558">MDFTAYRRQLLDPRIRSLLAVGFVARFPNTAAGVVLTLHVATTLGLGYGMAGIATAVMTLGIAIGSPWRGRVLDRRGVRRTLLPSVIAVAVLWPVVPHLPYALMLVGVFLAGLLALPIFSIVRQGLGVMTRGRDRQTAFALDSIITETVFMVGPALGAVVATLGSTALGLTVIGLSAAAGGIVLMVSDPPTRSSQLTGPSVPGAYTAAEDQERAVEQAGQGGPVNPGAGAAELMTGALPVVTGALPAVTGSLPVVSADTQDQAAVRAPRQRRRLTAGQRMALLRGQFSWLTGRVAAVYAVAMAAGILLVGTEVSAIAELEQTGREGAVGIVLAFWCGASAVGGLLYGAMARAVSPLVLMALFSVSTLPMALVDGLWVLAAVSVLSGLFTAPTLASASSTVSLLVAEERRGEAMGFYGSAMTAGSAMGAPLAGVFIDSVSPEAGYVFAVAVSLLLVGVAARFTPAAGAGPDVRRPPVAERPASPPDDGHTLCTGTVSSWSRTQSVTGFIPAGPRVPLTVDPVLDHDTSTAVRRSR</sequence>
<keyword evidence="2" id="KW-1133">Transmembrane helix</keyword>
<protein>
    <submittedName>
        <fullName evidence="3">Major facilitator superfamily MFS_1</fullName>
    </submittedName>
</protein>
<dbReference type="Pfam" id="PF07690">
    <property type="entry name" value="MFS_1"/>
    <property type="match status" value="1"/>
</dbReference>
<dbReference type="GO" id="GO:0022857">
    <property type="term" value="F:transmembrane transporter activity"/>
    <property type="evidence" value="ECO:0007669"/>
    <property type="project" value="InterPro"/>
</dbReference>
<dbReference type="InterPro" id="IPR036259">
    <property type="entry name" value="MFS_trans_sf"/>
</dbReference>
<feature type="transmembrane region" description="Helical" evidence="2">
    <location>
        <begin position="139"/>
        <end position="161"/>
    </location>
</feature>
<feature type="transmembrane region" description="Helical" evidence="2">
    <location>
        <begin position="167"/>
        <end position="186"/>
    </location>
</feature>
<feature type="transmembrane region" description="Helical" evidence="2">
    <location>
        <begin position="415"/>
        <end position="435"/>
    </location>
</feature>
<evidence type="ECO:0000256" key="1">
    <source>
        <dbReference type="SAM" id="MobiDB-lite"/>
    </source>
</evidence>
<evidence type="ECO:0000313" key="3">
    <source>
        <dbReference type="EMBL" id="SJN24774.1"/>
    </source>
</evidence>
<dbReference type="Proteomes" id="UP000196230">
    <property type="component" value="Unassembled WGS sequence"/>
</dbReference>
<name>A0A1R4IYJ3_9MICC</name>
<dbReference type="PANTHER" id="PTHR23542:SF1">
    <property type="entry name" value="MAJOR FACILITATOR SUPERFAMILY (MFS) PROFILE DOMAIN-CONTAINING PROTEIN"/>
    <property type="match status" value="1"/>
</dbReference>